<sequence>MSAQVNDLSAPVVAELAQELLRYRVPDRELWRALVETTLRRSAEMGPAEIVYLMDAFRRSMAFGTDPGQAVQALCHRMLECCQDFLPRQCVGVLGSLCRLSGSVDLSLQYQVLHHLLDKWLACQAPSWETTPSNQVISLAVSLTGVESHFNPRIDNFLLGASSWAQQHGAVVGGALSAEDLVVLLWALKTLTPVGLSRYPELVSIGLLRIRAEAEYKAFSVIRLYQALELLLASKHALADSSSTSEELLKSLEAPVVAALASRMAEAHESVVAKVLTIGEQGGSDFWQRCSLLTEAVLQRAVRLAADEDVSPANLQPMLDTLATSKIASASAFRGGCDALSAAVNGRRDASHPVLASVLQVLEAVAESSTVAPGTEETHKPKKSEGFDSERPLSPLELAERLGRLGKSKSANLAELSVVAERFVSAVESLRKDQLLPAFQHVLYAGRTRINREPLLLEAVERLGDQVAMHVKDLSNLQLISALDLFADLGLPYHLLFESVLVELLERRQALSWQQAMLLLEAFAVVRIRIPELARIYQRQRRQQELARLPTMGMVRFLSSATRLGLVDEAGTDVREMICRILAETSPHRPLPADDVVSIIASLLASGIVLPDMQLRHILSWIADLRPGQLAERDLATLRQYSFFLLAQVEGSARFTLQRMPVEMQTQISELLCHKAPAWSRPVTQPTRLLRAEVSELLLAEDPMAPMESSTVPSVSLGPAGQADAEVHGTVLLLDGPEAFFRPFRGPKDLQYTPQEKQRAWLMHRLLSSDAVRHSVADFYPAALDWPKKRGPRRINWQEWGQAGPSERRRLLGLETGTAAVHSQFPQMQDMVGHFFPQSVICSLWCSGHEAEGLINLIS</sequence>
<protein>
    <submittedName>
        <fullName evidence="4">RAP domain-containing protein</fullName>
    </submittedName>
</protein>
<feature type="compositionally biased region" description="Basic and acidic residues" evidence="1">
    <location>
        <begin position="376"/>
        <end position="391"/>
    </location>
</feature>
<keyword evidence="5" id="KW-1185">Reference proteome</keyword>
<evidence type="ECO:0000313" key="4">
    <source>
        <dbReference type="EMBL" id="CAL4780157.1"/>
    </source>
</evidence>
<dbReference type="EMBL" id="CAMXCT030001767">
    <property type="protein sequence ID" value="CAL4780157.1"/>
    <property type="molecule type" value="Genomic_DNA"/>
</dbReference>
<evidence type="ECO:0000313" key="2">
    <source>
        <dbReference type="EMBL" id="CAI3992845.1"/>
    </source>
</evidence>
<reference evidence="3" key="2">
    <citation type="submission" date="2024-04" db="EMBL/GenBank/DDBJ databases">
        <authorList>
            <person name="Chen Y."/>
            <person name="Shah S."/>
            <person name="Dougan E. K."/>
            <person name="Thang M."/>
            <person name="Chan C."/>
        </authorList>
    </citation>
    <scope>NUCLEOTIDE SEQUENCE [LARGE SCALE GENOMIC DNA]</scope>
</reference>
<reference evidence="2" key="1">
    <citation type="submission" date="2022-10" db="EMBL/GenBank/DDBJ databases">
        <authorList>
            <person name="Chen Y."/>
            <person name="Dougan E. K."/>
            <person name="Chan C."/>
            <person name="Rhodes N."/>
            <person name="Thang M."/>
        </authorList>
    </citation>
    <scope>NUCLEOTIDE SEQUENCE</scope>
</reference>
<dbReference type="EMBL" id="CAMXCT020001767">
    <property type="protein sequence ID" value="CAL1146220.1"/>
    <property type="molecule type" value="Genomic_DNA"/>
</dbReference>
<comment type="caution">
    <text evidence="2">The sequence shown here is derived from an EMBL/GenBank/DDBJ whole genome shotgun (WGS) entry which is preliminary data.</text>
</comment>
<dbReference type="OrthoDB" id="10525815at2759"/>
<accession>A0A9P1CJX8</accession>
<dbReference type="Proteomes" id="UP001152797">
    <property type="component" value="Unassembled WGS sequence"/>
</dbReference>
<organism evidence="2">
    <name type="scientific">Cladocopium goreaui</name>
    <dbReference type="NCBI Taxonomy" id="2562237"/>
    <lineage>
        <taxon>Eukaryota</taxon>
        <taxon>Sar</taxon>
        <taxon>Alveolata</taxon>
        <taxon>Dinophyceae</taxon>
        <taxon>Suessiales</taxon>
        <taxon>Symbiodiniaceae</taxon>
        <taxon>Cladocopium</taxon>
    </lineage>
</organism>
<proteinExistence type="predicted"/>
<evidence type="ECO:0000256" key="1">
    <source>
        <dbReference type="SAM" id="MobiDB-lite"/>
    </source>
</evidence>
<name>A0A9P1CJX8_9DINO</name>
<dbReference type="AlphaFoldDB" id="A0A9P1CJX8"/>
<gene>
    <name evidence="2" type="ORF">C1SCF055_LOCUS19641</name>
</gene>
<evidence type="ECO:0000313" key="5">
    <source>
        <dbReference type="Proteomes" id="UP001152797"/>
    </source>
</evidence>
<feature type="region of interest" description="Disordered" evidence="1">
    <location>
        <begin position="369"/>
        <end position="391"/>
    </location>
</feature>
<evidence type="ECO:0000313" key="3">
    <source>
        <dbReference type="EMBL" id="CAL1146220.1"/>
    </source>
</evidence>
<dbReference type="EMBL" id="CAMXCT010001767">
    <property type="protein sequence ID" value="CAI3992845.1"/>
    <property type="molecule type" value="Genomic_DNA"/>
</dbReference>